<accession>A0ABV8V6X7</accession>
<comment type="caution">
    <text evidence="1">The sequence shown here is derived from an EMBL/GenBank/DDBJ whole genome shotgun (WGS) entry which is preliminary data.</text>
</comment>
<dbReference type="Proteomes" id="UP001595840">
    <property type="component" value="Unassembled WGS sequence"/>
</dbReference>
<dbReference type="SUPFAM" id="SSF158682">
    <property type="entry name" value="TerB-like"/>
    <property type="match status" value="1"/>
</dbReference>
<evidence type="ECO:0008006" key="3">
    <source>
        <dbReference type="Google" id="ProtNLM"/>
    </source>
</evidence>
<organism evidence="1 2">
    <name type="scientific">Simiduia curdlanivorans</name>
    <dbReference type="NCBI Taxonomy" id="1492769"/>
    <lineage>
        <taxon>Bacteria</taxon>
        <taxon>Pseudomonadati</taxon>
        <taxon>Pseudomonadota</taxon>
        <taxon>Gammaproteobacteria</taxon>
        <taxon>Cellvibrionales</taxon>
        <taxon>Cellvibrionaceae</taxon>
        <taxon>Simiduia</taxon>
    </lineage>
</organism>
<dbReference type="EMBL" id="JBHSCX010000013">
    <property type="protein sequence ID" value="MFC4362958.1"/>
    <property type="molecule type" value="Genomic_DNA"/>
</dbReference>
<proteinExistence type="predicted"/>
<evidence type="ECO:0000313" key="1">
    <source>
        <dbReference type="EMBL" id="MFC4362958.1"/>
    </source>
</evidence>
<evidence type="ECO:0000313" key="2">
    <source>
        <dbReference type="Proteomes" id="UP001595840"/>
    </source>
</evidence>
<reference evidence="2" key="1">
    <citation type="journal article" date="2019" name="Int. J. Syst. Evol. Microbiol.">
        <title>The Global Catalogue of Microorganisms (GCM) 10K type strain sequencing project: providing services to taxonomists for standard genome sequencing and annotation.</title>
        <authorList>
            <consortium name="The Broad Institute Genomics Platform"/>
            <consortium name="The Broad Institute Genome Sequencing Center for Infectious Disease"/>
            <person name="Wu L."/>
            <person name="Ma J."/>
        </authorList>
    </citation>
    <scope>NUCLEOTIDE SEQUENCE [LARGE SCALE GENOMIC DNA]</scope>
    <source>
        <strain evidence="2">CECT 8570</strain>
    </source>
</reference>
<protein>
    <recommendedName>
        <fullName evidence="3">Co-chaperone DjlA N-terminal domain-containing protein</fullName>
    </recommendedName>
</protein>
<keyword evidence="2" id="KW-1185">Reference proteome</keyword>
<dbReference type="InterPro" id="IPR029024">
    <property type="entry name" value="TerB-like"/>
</dbReference>
<dbReference type="RefSeq" id="WP_290264951.1">
    <property type="nucleotide sequence ID" value="NZ_JAUFQG010000006.1"/>
</dbReference>
<gene>
    <name evidence="1" type="ORF">ACFOX3_11645</name>
</gene>
<name>A0ABV8V6X7_9GAMM</name>
<sequence length="76" mass="8427">MAHIEMSLLSIECFMNDGKLDAAELGKMVALAEADGEITPEEIQVLRSVIKRIKPEEVDAPMRARLESLSKKISTQ</sequence>